<dbReference type="PANTHER" id="PTHR33463">
    <property type="entry name" value="NB-ARC DOMAIN-CONTAINING PROTEIN-RELATED"/>
    <property type="match status" value="1"/>
</dbReference>
<reference evidence="3" key="1">
    <citation type="journal article" date="2013" name="Nature">
        <title>Draft genome of the wheat A-genome progenitor Triticum urartu.</title>
        <authorList>
            <person name="Ling H.Q."/>
            <person name="Zhao S."/>
            <person name="Liu D."/>
            <person name="Wang J."/>
            <person name="Sun H."/>
            <person name="Zhang C."/>
            <person name="Fan H."/>
            <person name="Li D."/>
            <person name="Dong L."/>
            <person name="Tao Y."/>
            <person name="Gao C."/>
            <person name="Wu H."/>
            <person name="Li Y."/>
            <person name="Cui Y."/>
            <person name="Guo X."/>
            <person name="Zheng S."/>
            <person name="Wang B."/>
            <person name="Yu K."/>
            <person name="Liang Q."/>
            <person name="Yang W."/>
            <person name="Lou X."/>
            <person name="Chen J."/>
            <person name="Feng M."/>
            <person name="Jian J."/>
            <person name="Zhang X."/>
            <person name="Luo G."/>
            <person name="Jiang Y."/>
            <person name="Liu J."/>
            <person name="Wang Z."/>
            <person name="Sha Y."/>
            <person name="Zhang B."/>
            <person name="Wu H."/>
            <person name="Tang D."/>
            <person name="Shen Q."/>
            <person name="Xue P."/>
            <person name="Zou S."/>
            <person name="Wang X."/>
            <person name="Liu X."/>
            <person name="Wang F."/>
            <person name="Yang Y."/>
            <person name="An X."/>
            <person name="Dong Z."/>
            <person name="Zhang K."/>
            <person name="Zhang X."/>
            <person name="Luo M.C."/>
            <person name="Dvorak J."/>
            <person name="Tong Y."/>
            <person name="Wang J."/>
            <person name="Yang H."/>
            <person name="Li Z."/>
            <person name="Wang D."/>
            <person name="Zhang A."/>
            <person name="Wang J."/>
        </authorList>
    </citation>
    <scope>NUCLEOTIDE SEQUENCE</scope>
    <source>
        <strain evidence="3">cv. G1812</strain>
    </source>
</reference>
<reference evidence="2" key="2">
    <citation type="submission" date="2022-06" db="UniProtKB">
        <authorList>
            <consortium name="EnsemblPlants"/>
        </authorList>
    </citation>
    <scope>IDENTIFICATION</scope>
</reference>
<protein>
    <recommendedName>
        <fullName evidence="1">Disease resistance protein At4g27190-like leucine-rich repeats domain-containing protein</fullName>
    </recommendedName>
</protein>
<name>A0A8R7R8E0_TRIUA</name>
<dbReference type="Pfam" id="PF23247">
    <property type="entry name" value="LRR_RPS2"/>
    <property type="match status" value="1"/>
</dbReference>
<evidence type="ECO:0000259" key="1">
    <source>
        <dbReference type="Pfam" id="PF23247"/>
    </source>
</evidence>
<dbReference type="InterPro" id="IPR057135">
    <property type="entry name" value="At4g27190-like_LRR"/>
</dbReference>
<sequence length="955" mass="109604">MKNFDKIIHVDCSRWKSRRALQRKIAEELKLAETVMAIFDKQDEKDDLEGLDEGSRAEIQHVVPVIHRSLQEHRCLVVFQNGSHNRVDLNDLGIPRAVFGTRILWTFRRKILPNSRIEKKMDNSTFCVYERGSLSHKFFLQAEAREIARSMGNLAITPEIVAECCMYLLSLISRGSDIIDYKWATHATKYWVCDGIVQGGHDDEAWDVGTALHQWIGLEDCSFDTLVDFTDSLDAQKRWMVMVVTSTSMEEIKRIEAVTIPPESTSFFLAVQRGSNPPLPSLPDGMFHQSENLRVLRLCNCSFNFSSPPFRCCRSLSFLGLDSCKDQQKEEPVKQRKPTMEFFHSLWVLDIYDTTWELALPQETIEQMAANMREVHVKKGRIWCRNFSWRQLQNLRKLRIIEPTCSWETDELDEFTNMVKLELLDLSGNSTMQVLPRVSETVGLKTLILDGCVQLEHVGPEGLPPSIESFSLSFSSIQEAKVSKISLVGCVHLENFTLHGELPCLEELDLSNTLIRKLDLSSEVVQVPELERLFLIGCENLHAILWWSVKRRLKMLRISNQGKGAIRPHDSSLICCVNRKYDGEVYVRDARFILSLVLGLWEKHSRFLITDSLYLNLYGSLEIKAEGRSINNVGIETHDEQVVRPVRSPIRCCYHDIVLEGGADSYEVPQPLLVPLHRHVEIGDGINLTDVDSDWGVIAIFQLICRAHSLRVHDNFSMLAIAPKQDSVVLIGEPARFDLRWCHVDKCPKLQAIFVPYIKEVNCSFPHLETIWVTDLRTAGCIWSQGIMWAVQQEFVFGQLRSIHLHNCPRLKYVLPISSFILPSLETIKIVSCGSLRQIFPWDVNYDAGREDTVKNFPQLKHIYLHQLHNLEVICEDKMFAPKLETIRIRGSWGLRRLPAVGLRRGVSLPVVDCEKDLWDNLEWDGLEAGHHPSLFKTHHSQYYKKALPRVSVLR</sequence>
<dbReference type="Proteomes" id="UP000015106">
    <property type="component" value="Unassembled WGS sequence"/>
</dbReference>
<dbReference type="InterPro" id="IPR050905">
    <property type="entry name" value="Plant_NBS-LRR"/>
</dbReference>
<keyword evidence="3" id="KW-1185">Reference proteome</keyword>
<proteinExistence type="predicted"/>
<dbReference type="SUPFAM" id="SSF52047">
    <property type="entry name" value="RNI-like"/>
    <property type="match status" value="1"/>
</dbReference>
<organism evidence="2 3">
    <name type="scientific">Triticum urartu</name>
    <name type="common">Red wild einkorn</name>
    <name type="synonym">Crithodium urartu</name>
    <dbReference type="NCBI Taxonomy" id="4572"/>
    <lineage>
        <taxon>Eukaryota</taxon>
        <taxon>Viridiplantae</taxon>
        <taxon>Streptophyta</taxon>
        <taxon>Embryophyta</taxon>
        <taxon>Tracheophyta</taxon>
        <taxon>Spermatophyta</taxon>
        <taxon>Magnoliopsida</taxon>
        <taxon>Liliopsida</taxon>
        <taxon>Poales</taxon>
        <taxon>Poaceae</taxon>
        <taxon>BOP clade</taxon>
        <taxon>Pooideae</taxon>
        <taxon>Triticodae</taxon>
        <taxon>Triticeae</taxon>
        <taxon>Triticinae</taxon>
        <taxon>Triticum</taxon>
    </lineage>
</organism>
<dbReference type="SUPFAM" id="SSF52058">
    <property type="entry name" value="L domain-like"/>
    <property type="match status" value="1"/>
</dbReference>
<dbReference type="Gramene" id="TuG1812S0001074400.01.T01">
    <property type="protein sequence ID" value="TuG1812S0001074400.01.T01.s_cds1746"/>
    <property type="gene ID" value="TuG1812S0001074400.01"/>
</dbReference>
<accession>A0A8R7R8E0</accession>
<dbReference type="Gene3D" id="3.80.10.10">
    <property type="entry name" value="Ribonuclease Inhibitor"/>
    <property type="match status" value="2"/>
</dbReference>
<dbReference type="PANTHER" id="PTHR33463:SF164">
    <property type="entry name" value="NB-ARC DOMAIN-CONTAINING PROTEIN"/>
    <property type="match status" value="1"/>
</dbReference>
<evidence type="ECO:0000313" key="2">
    <source>
        <dbReference type="EnsemblPlants" id="TuG1812S0001074400.01.T01.s_cds1746"/>
    </source>
</evidence>
<evidence type="ECO:0000313" key="3">
    <source>
        <dbReference type="Proteomes" id="UP000015106"/>
    </source>
</evidence>
<feature type="domain" description="Disease resistance protein At4g27190-like leucine-rich repeats" evidence="1">
    <location>
        <begin position="791"/>
        <end position="890"/>
    </location>
</feature>
<dbReference type="InterPro" id="IPR032675">
    <property type="entry name" value="LRR_dom_sf"/>
</dbReference>
<dbReference type="AlphaFoldDB" id="A0A8R7R8E0"/>
<dbReference type="EnsemblPlants" id="TuG1812S0001074400.01.T01">
    <property type="protein sequence ID" value="TuG1812S0001074400.01.T01.s_cds1746"/>
    <property type="gene ID" value="TuG1812S0001074400.01"/>
</dbReference>